<reference evidence="1 2" key="1">
    <citation type="journal article" date="2013" name="PLoS ONE">
        <title>Lactobacillus paracasei comparative genomics: towards species pan-genome definition and exploitation of diversity.</title>
        <authorList>
            <person name="Smokvina T."/>
            <person name="Wels M."/>
            <person name="Polka J."/>
            <person name="Chervaux C."/>
            <person name="Brisse S."/>
            <person name="Boekhorst J."/>
            <person name="van Hylckama Vlieg J.E."/>
            <person name="Siezen R.J."/>
        </authorList>
    </citation>
    <scope>NUCLEOTIDE SEQUENCE [LARGE SCALE GENOMIC DNA]</scope>
    <source>
        <strain evidence="1 2">Lpp71</strain>
    </source>
</reference>
<dbReference type="Proteomes" id="UP000014252">
    <property type="component" value="Unassembled WGS sequence"/>
</dbReference>
<evidence type="ECO:0000313" key="1">
    <source>
        <dbReference type="EMBL" id="EPC75735.1"/>
    </source>
</evidence>
<organism evidence="1 2">
    <name type="scientific">Lacticaseibacillus paracasei subsp. paracasei Lpp71</name>
    <dbReference type="NCBI Taxonomy" id="1256207"/>
    <lineage>
        <taxon>Bacteria</taxon>
        <taxon>Bacillati</taxon>
        <taxon>Bacillota</taxon>
        <taxon>Bacilli</taxon>
        <taxon>Lactobacillales</taxon>
        <taxon>Lactobacillaceae</taxon>
        <taxon>Lacticaseibacillus</taxon>
    </lineage>
</organism>
<sequence length="69" mass="7989">MRSNLLFFKKTKMVGSTFLPCQTPVFKITIIIHEQVKANNFPILGKLFAFNCQLRIMFQPIVRPKGSFL</sequence>
<evidence type="ECO:0000313" key="2">
    <source>
        <dbReference type="Proteomes" id="UP000014252"/>
    </source>
</evidence>
<proteinExistence type="predicted"/>
<accession>A0A8E0ISJ5</accession>
<name>A0A8E0ISJ5_LACPA</name>
<dbReference type="EMBL" id="ANKD01000279">
    <property type="protein sequence ID" value="EPC75735.1"/>
    <property type="molecule type" value="Genomic_DNA"/>
</dbReference>
<comment type="caution">
    <text evidence="1">The sequence shown here is derived from an EMBL/GenBank/DDBJ whole genome shotgun (WGS) entry which is preliminary data.</text>
</comment>
<dbReference type="AlphaFoldDB" id="A0A8E0ISJ5"/>
<gene>
    <name evidence="1" type="ORF">Lpp71_06000</name>
</gene>
<protein>
    <submittedName>
        <fullName evidence="1">Uncharacterized protein</fullName>
    </submittedName>
</protein>